<dbReference type="Pfam" id="PF02954">
    <property type="entry name" value="HTH_8"/>
    <property type="match status" value="1"/>
</dbReference>
<dbReference type="PROSITE" id="PS50045">
    <property type="entry name" value="SIGMA54_INTERACT_4"/>
    <property type="match status" value="1"/>
</dbReference>
<dbReference type="Pfam" id="PF00072">
    <property type="entry name" value="Response_reg"/>
    <property type="match status" value="1"/>
</dbReference>
<evidence type="ECO:0000259" key="7">
    <source>
        <dbReference type="PROSITE" id="PS50045"/>
    </source>
</evidence>
<keyword evidence="1" id="KW-0547">Nucleotide-binding</keyword>
<dbReference type="PROSITE" id="PS00675">
    <property type="entry name" value="SIGMA54_INTERACT_1"/>
    <property type="match status" value="1"/>
</dbReference>
<dbReference type="InterPro" id="IPR025662">
    <property type="entry name" value="Sigma_54_int_dom_ATP-bd_1"/>
</dbReference>
<dbReference type="CDD" id="cd17534">
    <property type="entry name" value="REC_DC-like"/>
    <property type="match status" value="1"/>
</dbReference>
<dbReference type="Pfam" id="PF25601">
    <property type="entry name" value="AAA_lid_14"/>
    <property type="match status" value="1"/>
</dbReference>
<keyword evidence="2" id="KW-0067">ATP-binding</keyword>
<dbReference type="InterPro" id="IPR001789">
    <property type="entry name" value="Sig_transdc_resp-reg_receiver"/>
</dbReference>
<dbReference type="PANTHER" id="PTHR32071">
    <property type="entry name" value="TRANSCRIPTIONAL REGULATORY PROTEIN"/>
    <property type="match status" value="1"/>
</dbReference>
<dbReference type="CDD" id="cd00009">
    <property type="entry name" value="AAA"/>
    <property type="match status" value="1"/>
</dbReference>
<dbReference type="SUPFAM" id="SSF52540">
    <property type="entry name" value="P-loop containing nucleoside triphosphate hydrolases"/>
    <property type="match status" value="1"/>
</dbReference>
<keyword evidence="10" id="KW-1185">Reference proteome</keyword>
<dbReference type="PROSITE" id="PS00688">
    <property type="entry name" value="SIGMA54_INTERACT_3"/>
    <property type="match status" value="1"/>
</dbReference>
<dbReference type="Proteomes" id="UP000634134">
    <property type="component" value="Unassembled WGS sequence"/>
</dbReference>
<dbReference type="InterPro" id="IPR009057">
    <property type="entry name" value="Homeodomain-like_sf"/>
</dbReference>
<dbReference type="Pfam" id="PF00158">
    <property type="entry name" value="Sigma54_activat"/>
    <property type="match status" value="1"/>
</dbReference>
<evidence type="ECO:0000256" key="2">
    <source>
        <dbReference type="ARBA" id="ARBA00022840"/>
    </source>
</evidence>
<dbReference type="SMART" id="SM00448">
    <property type="entry name" value="REC"/>
    <property type="match status" value="1"/>
</dbReference>
<dbReference type="InterPro" id="IPR025943">
    <property type="entry name" value="Sigma_54_int_dom_ATP-bd_2"/>
</dbReference>
<proteinExistence type="predicted"/>
<dbReference type="InterPro" id="IPR003593">
    <property type="entry name" value="AAA+_ATPase"/>
</dbReference>
<organism evidence="9 10">
    <name type="scientific">Dyadobacter subterraneus</name>
    <dbReference type="NCBI Taxonomy" id="2773304"/>
    <lineage>
        <taxon>Bacteria</taxon>
        <taxon>Pseudomonadati</taxon>
        <taxon>Bacteroidota</taxon>
        <taxon>Cytophagia</taxon>
        <taxon>Cytophagales</taxon>
        <taxon>Spirosomataceae</taxon>
        <taxon>Dyadobacter</taxon>
    </lineage>
</organism>
<dbReference type="InterPro" id="IPR027417">
    <property type="entry name" value="P-loop_NTPase"/>
</dbReference>
<sequence length="649" mass="72934">MNQKILIVEDQFIEANHLRLMLQRAGYGVCGIARSVDQAEELVESEKPTMVLLDIFLTGKRTGIELAEKLRDSNIPFIYLSANSNEEVLNAAKATHPNGFLVKPFREKDLLVALQIAEYHHENGLESKLRKESFFQKQLTAIHSEKAGWEQKLLKVAQALQPLIPFDYMVAGYSGEGKFMPNNALFFLRIGFNEYQVTGVEGLQVVANLKKDELVSMQAKTVVGTEVTFFNGAPFKKLCSIPTMRKIIADTFHMNAVLTLPLPGISDDGKIFFISFYSRRNDTYTDEHAALCNRMQSILTRAIQNMLKVEMVPPSEADIALPEMPMQSQSTRIFDGIVGQSHLLLHVFDLINQVAPGDTSVLITGESGTGKERIADSIHALSGRKGKPFIKVNCAALPVNLIESELFGHEKGAFTGAVERRIGRFEQADGGTIFLDEIGDMPLEMQVKLLRVLQEKEIERIGGKSTVKVNIRVIAATNRNLEKEVAEGRFRLDLYYRLNVFPLQLPSLSERKEDIPLLVNHFIRYYSRKTGRKISGVSDRVMKNLLTYDWPGNIRELENLIERSVLLTKGFVIEEVTLPLSKNKKPASQEEDGRMKTIFENERDHIIAVLKKCNGRIRGAFGAAEILDIPPTTLGSKMKKLGIRREFVS</sequence>
<dbReference type="Gene3D" id="1.10.10.60">
    <property type="entry name" value="Homeodomain-like"/>
    <property type="match status" value="1"/>
</dbReference>
<name>A0ABR9W7K4_9BACT</name>
<reference evidence="10" key="1">
    <citation type="submission" date="2023-07" db="EMBL/GenBank/DDBJ databases">
        <title>Dyadobacter sp. nov 'subterranea' isolated from contaminted grondwater.</title>
        <authorList>
            <person name="Szabo I."/>
            <person name="Al-Omari J."/>
            <person name="Szerdahelyi S.G."/>
            <person name="Rado J."/>
        </authorList>
    </citation>
    <scope>NUCLEOTIDE SEQUENCE [LARGE SCALE GENOMIC DNA]</scope>
    <source>
        <strain evidence="10">UP-52</strain>
    </source>
</reference>
<keyword evidence="3" id="KW-0805">Transcription regulation</keyword>
<dbReference type="PROSITE" id="PS00676">
    <property type="entry name" value="SIGMA54_INTERACT_2"/>
    <property type="match status" value="1"/>
</dbReference>
<keyword evidence="5" id="KW-0804">Transcription</keyword>
<feature type="domain" description="Sigma-54 factor interaction" evidence="7">
    <location>
        <begin position="337"/>
        <end position="566"/>
    </location>
</feature>
<feature type="domain" description="Response regulatory" evidence="8">
    <location>
        <begin position="4"/>
        <end position="118"/>
    </location>
</feature>
<evidence type="ECO:0000256" key="3">
    <source>
        <dbReference type="ARBA" id="ARBA00023015"/>
    </source>
</evidence>
<evidence type="ECO:0000313" key="10">
    <source>
        <dbReference type="Proteomes" id="UP000634134"/>
    </source>
</evidence>
<evidence type="ECO:0000256" key="4">
    <source>
        <dbReference type="ARBA" id="ARBA00023125"/>
    </source>
</evidence>
<dbReference type="SMART" id="SM00382">
    <property type="entry name" value="AAA"/>
    <property type="match status" value="1"/>
</dbReference>
<dbReference type="EMBL" id="JACYGY010000001">
    <property type="protein sequence ID" value="MBE9461435.1"/>
    <property type="molecule type" value="Genomic_DNA"/>
</dbReference>
<feature type="modified residue" description="4-aspartylphosphate" evidence="6">
    <location>
        <position position="54"/>
    </location>
</feature>
<evidence type="ECO:0000256" key="1">
    <source>
        <dbReference type="ARBA" id="ARBA00022741"/>
    </source>
</evidence>
<dbReference type="Gene3D" id="3.40.50.2300">
    <property type="match status" value="1"/>
</dbReference>
<keyword evidence="4" id="KW-0238">DNA-binding</keyword>
<dbReference type="InterPro" id="IPR025944">
    <property type="entry name" value="Sigma_54_int_dom_CS"/>
</dbReference>
<dbReference type="SUPFAM" id="SSF52172">
    <property type="entry name" value="CheY-like"/>
    <property type="match status" value="1"/>
</dbReference>
<protein>
    <submittedName>
        <fullName evidence="9">Sigma 54-interacting transcriptional regulator</fullName>
    </submittedName>
</protein>
<dbReference type="InterPro" id="IPR011006">
    <property type="entry name" value="CheY-like_superfamily"/>
</dbReference>
<dbReference type="InterPro" id="IPR002078">
    <property type="entry name" value="Sigma_54_int"/>
</dbReference>
<dbReference type="InterPro" id="IPR058031">
    <property type="entry name" value="AAA_lid_NorR"/>
</dbReference>
<dbReference type="Gene3D" id="3.40.50.300">
    <property type="entry name" value="P-loop containing nucleotide triphosphate hydrolases"/>
    <property type="match status" value="1"/>
</dbReference>
<evidence type="ECO:0000256" key="5">
    <source>
        <dbReference type="ARBA" id="ARBA00023163"/>
    </source>
</evidence>
<dbReference type="PROSITE" id="PS50110">
    <property type="entry name" value="RESPONSE_REGULATORY"/>
    <property type="match status" value="1"/>
</dbReference>
<evidence type="ECO:0000256" key="6">
    <source>
        <dbReference type="PROSITE-ProRule" id="PRU00169"/>
    </source>
</evidence>
<dbReference type="SUPFAM" id="SSF46689">
    <property type="entry name" value="Homeodomain-like"/>
    <property type="match status" value="1"/>
</dbReference>
<accession>A0ABR9W7K4</accession>
<dbReference type="InterPro" id="IPR002197">
    <property type="entry name" value="HTH_Fis"/>
</dbReference>
<evidence type="ECO:0000259" key="8">
    <source>
        <dbReference type="PROSITE" id="PS50110"/>
    </source>
</evidence>
<dbReference type="PANTHER" id="PTHR32071:SF117">
    <property type="entry name" value="PTS-DEPENDENT DIHYDROXYACETONE KINASE OPERON REGULATORY PROTEIN-RELATED"/>
    <property type="match status" value="1"/>
</dbReference>
<evidence type="ECO:0000313" key="9">
    <source>
        <dbReference type="EMBL" id="MBE9461435.1"/>
    </source>
</evidence>
<comment type="caution">
    <text evidence="9">The sequence shown here is derived from an EMBL/GenBank/DDBJ whole genome shotgun (WGS) entry which is preliminary data.</text>
</comment>
<dbReference type="Gene3D" id="1.10.8.60">
    <property type="match status" value="1"/>
</dbReference>
<keyword evidence="6" id="KW-0597">Phosphoprotein</keyword>
<gene>
    <name evidence="9" type="ORF">IEE83_06030</name>
</gene>
<dbReference type="RefSeq" id="WP_194119714.1">
    <property type="nucleotide sequence ID" value="NZ_JACYGY010000001.1"/>
</dbReference>